<evidence type="ECO:0000313" key="2">
    <source>
        <dbReference type="Proteomes" id="UP000308600"/>
    </source>
</evidence>
<reference evidence="1 2" key="1">
    <citation type="journal article" date="2019" name="Nat. Ecol. Evol.">
        <title>Megaphylogeny resolves global patterns of mushroom evolution.</title>
        <authorList>
            <person name="Varga T."/>
            <person name="Krizsan K."/>
            <person name="Foldi C."/>
            <person name="Dima B."/>
            <person name="Sanchez-Garcia M."/>
            <person name="Sanchez-Ramirez S."/>
            <person name="Szollosi G.J."/>
            <person name="Szarkandi J.G."/>
            <person name="Papp V."/>
            <person name="Albert L."/>
            <person name="Andreopoulos W."/>
            <person name="Angelini C."/>
            <person name="Antonin V."/>
            <person name="Barry K.W."/>
            <person name="Bougher N.L."/>
            <person name="Buchanan P."/>
            <person name="Buyck B."/>
            <person name="Bense V."/>
            <person name="Catcheside P."/>
            <person name="Chovatia M."/>
            <person name="Cooper J."/>
            <person name="Damon W."/>
            <person name="Desjardin D."/>
            <person name="Finy P."/>
            <person name="Geml J."/>
            <person name="Haridas S."/>
            <person name="Hughes K."/>
            <person name="Justo A."/>
            <person name="Karasinski D."/>
            <person name="Kautmanova I."/>
            <person name="Kiss B."/>
            <person name="Kocsube S."/>
            <person name="Kotiranta H."/>
            <person name="LaButti K.M."/>
            <person name="Lechner B.E."/>
            <person name="Liimatainen K."/>
            <person name="Lipzen A."/>
            <person name="Lukacs Z."/>
            <person name="Mihaltcheva S."/>
            <person name="Morgado L.N."/>
            <person name="Niskanen T."/>
            <person name="Noordeloos M.E."/>
            <person name="Ohm R.A."/>
            <person name="Ortiz-Santana B."/>
            <person name="Ovrebo C."/>
            <person name="Racz N."/>
            <person name="Riley R."/>
            <person name="Savchenko A."/>
            <person name="Shiryaev A."/>
            <person name="Soop K."/>
            <person name="Spirin V."/>
            <person name="Szebenyi C."/>
            <person name="Tomsovsky M."/>
            <person name="Tulloss R.E."/>
            <person name="Uehling J."/>
            <person name="Grigoriev I.V."/>
            <person name="Vagvolgyi C."/>
            <person name="Papp T."/>
            <person name="Martin F.M."/>
            <person name="Miettinen O."/>
            <person name="Hibbett D.S."/>
            <person name="Nagy L.G."/>
        </authorList>
    </citation>
    <scope>NUCLEOTIDE SEQUENCE [LARGE SCALE GENOMIC DNA]</scope>
    <source>
        <strain evidence="1 2">NL-1719</strain>
    </source>
</reference>
<proteinExistence type="predicted"/>
<sequence length="108" mass="12600">MHSLTSLFSGQELDTFEKVEKEVEALQSRIFQLQLYRHTLSPTYQFPPEVLARVFSHVQDVDQPTSRQWIVVTHVSQYWRAAALSSPTLWTEIAVDRLDAVRAWLKRS</sequence>
<dbReference type="Proteomes" id="UP000308600">
    <property type="component" value="Unassembled WGS sequence"/>
</dbReference>
<accession>A0ACD3AIK8</accession>
<evidence type="ECO:0000313" key="1">
    <source>
        <dbReference type="EMBL" id="TFK65505.1"/>
    </source>
</evidence>
<protein>
    <submittedName>
        <fullName evidence="1">Uncharacterized protein</fullName>
    </submittedName>
</protein>
<feature type="non-terminal residue" evidence="1">
    <location>
        <position position="108"/>
    </location>
</feature>
<dbReference type="EMBL" id="ML208434">
    <property type="protein sequence ID" value="TFK65505.1"/>
    <property type="molecule type" value="Genomic_DNA"/>
</dbReference>
<name>A0ACD3AIK8_9AGAR</name>
<keyword evidence="2" id="KW-1185">Reference proteome</keyword>
<gene>
    <name evidence="1" type="ORF">BDN72DRAFT_773247</name>
</gene>
<organism evidence="1 2">
    <name type="scientific">Pluteus cervinus</name>
    <dbReference type="NCBI Taxonomy" id="181527"/>
    <lineage>
        <taxon>Eukaryota</taxon>
        <taxon>Fungi</taxon>
        <taxon>Dikarya</taxon>
        <taxon>Basidiomycota</taxon>
        <taxon>Agaricomycotina</taxon>
        <taxon>Agaricomycetes</taxon>
        <taxon>Agaricomycetidae</taxon>
        <taxon>Agaricales</taxon>
        <taxon>Pluteineae</taxon>
        <taxon>Pluteaceae</taxon>
        <taxon>Pluteus</taxon>
    </lineage>
</organism>